<dbReference type="EC" id="2.3.1.35" evidence="7"/>
<dbReference type="GO" id="GO:0006592">
    <property type="term" value="P:ornithine biosynthetic process"/>
    <property type="evidence" value="ECO:0007669"/>
    <property type="project" value="TreeGrafter"/>
</dbReference>
<dbReference type="MEROPS" id="T05.002"/>
<feature type="binding site" evidence="7">
    <location>
        <position position="394"/>
    </location>
    <ligand>
        <name>substrate</name>
    </ligand>
</feature>
<dbReference type="HOGENOM" id="CLU_027172_1_0_2"/>
<feature type="active site" description="Nucleophile" evidence="7">
    <location>
        <position position="180"/>
    </location>
</feature>
<dbReference type="PANTHER" id="PTHR23100">
    <property type="entry name" value="ARGININE BIOSYNTHESIS BIFUNCTIONAL PROTEIN ARGJ"/>
    <property type="match status" value="1"/>
</dbReference>
<dbReference type="RefSeq" id="WP_013898122.1">
    <property type="nucleotide sequence ID" value="NC_015676.1"/>
</dbReference>
<dbReference type="GO" id="GO:0006526">
    <property type="term" value="P:L-arginine biosynthetic process"/>
    <property type="evidence" value="ECO:0007669"/>
    <property type="project" value="UniProtKB-UniRule"/>
</dbReference>
<dbReference type="EMBL" id="CP002101">
    <property type="protein sequence ID" value="AEH60683.1"/>
    <property type="molecule type" value="Genomic_DNA"/>
</dbReference>
<keyword evidence="7" id="KW-0963">Cytoplasm</keyword>
<feature type="site" description="Involved in the stabilization of negative charge on the oxyanion by the formation of the oxyanion hole" evidence="7">
    <location>
        <position position="107"/>
    </location>
</feature>
<dbReference type="AlphaFoldDB" id="F7XKY5"/>
<dbReference type="GO" id="GO:0004358">
    <property type="term" value="F:L-glutamate N-acetyltransferase activity, acting on acetyl-L-ornithine as donor"/>
    <property type="evidence" value="ECO:0007669"/>
    <property type="project" value="UniProtKB-UniRule"/>
</dbReference>
<feature type="binding site" evidence="7">
    <location>
        <position position="169"/>
    </location>
    <ligand>
        <name>substrate</name>
    </ligand>
</feature>
<evidence type="ECO:0000313" key="9">
    <source>
        <dbReference type="Proteomes" id="UP000006622"/>
    </source>
</evidence>
<feature type="binding site" evidence="7">
    <location>
        <position position="146"/>
    </location>
    <ligand>
        <name>substrate</name>
    </ligand>
</feature>
<gene>
    <name evidence="7" type="primary">argJ</name>
    <name evidence="8" type="ordered locus">Mzhil_0821</name>
</gene>
<comment type="subcellular location">
    <subcellularLocation>
        <location evidence="7">Cytoplasm</location>
    </subcellularLocation>
</comment>
<dbReference type="InterPro" id="IPR002813">
    <property type="entry name" value="Arg_biosynth_ArgJ"/>
</dbReference>
<accession>F7XKY5</accession>
<reference evidence="8 9" key="1">
    <citation type="submission" date="2010-07" db="EMBL/GenBank/DDBJ databases">
        <title>The complete genome of Methanosalsum zhilinae DSM 4017.</title>
        <authorList>
            <consortium name="US DOE Joint Genome Institute (JGI-PGF)"/>
            <person name="Lucas S."/>
            <person name="Copeland A."/>
            <person name="Lapidus A."/>
            <person name="Glavina del Rio T."/>
            <person name="Dalin E."/>
            <person name="Tice H."/>
            <person name="Bruce D."/>
            <person name="Goodwin L."/>
            <person name="Pitluck S."/>
            <person name="Kyrpides N."/>
            <person name="Mavromatis K."/>
            <person name="Ovchinnikova G."/>
            <person name="Daligault H."/>
            <person name="Detter J.C."/>
            <person name="Han C."/>
            <person name="Tapia R."/>
            <person name="Larimer F."/>
            <person name="Land M."/>
            <person name="Hauser L."/>
            <person name="Markowitz V."/>
            <person name="Cheng J.-F."/>
            <person name="Hugenholtz P."/>
            <person name="Woyke T."/>
            <person name="Wu D."/>
            <person name="Spring S."/>
            <person name="Schueler E."/>
            <person name="Brambilla E."/>
            <person name="Klenk H.-P."/>
            <person name="Eisen J.A."/>
        </authorList>
    </citation>
    <scope>NUCLEOTIDE SEQUENCE [LARGE SCALE GENOMIC DNA]</scope>
    <source>
        <strain evidence="9">DSM 4017 / NBRC 107636 / OCM 62 / WeN5</strain>
    </source>
</reference>
<feature type="site" description="Cleavage; by autolysis" evidence="7">
    <location>
        <begin position="179"/>
        <end position="180"/>
    </location>
</feature>
<protein>
    <recommendedName>
        <fullName evidence="7">Glutamate N-acetyltransferase</fullName>
        <ecNumber evidence="7">2.3.1.35</ecNumber>
    </recommendedName>
    <alternativeName>
        <fullName evidence="7">Ornithine acetyltransferase</fullName>
        <shortName evidence="7">OATase</shortName>
    </alternativeName>
    <alternativeName>
        <fullName evidence="7">Ornithine transacetylase</fullName>
    </alternativeName>
    <component>
        <recommendedName>
            <fullName evidence="7">Glutamate N-acetyltransferase alpha chain</fullName>
        </recommendedName>
    </component>
    <component>
        <recommendedName>
            <fullName evidence="7">Glutamate N-acetyltransferase beta chain</fullName>
        </recommendedName>
    </component>
</protein>
<feature type="chain" id="PRO_5044353777" description="Glutamate N-acetyltransferase alpha chain" evidence="7">
    <location>
        <begin position="1"/>
        <end position="179"/>
    </location>
</feature>
<dbReference type="NCBIfam" id="NF003802">
    <property type="entry name" value="PRK05388.1"/>
    <property type="match status" value="1"/>
</dbReference>
<evidence type="ECO:0000256" key="5">
    <source>
        <dbReference type="ARBA" id="ARBA00022813"/>
    </source>
</evidence>
<dbReference type="Gene3D" id="3.10.20.340">
    <property type="entry name" value="ArgJ beta chain, C-terminal domain"/>
    <property type="match status" value="1"/>
</dbReference>
<dbReference type="HAMAP" id="MF_01106">
    <property type="entry name" value="ArgJ"/>
    <property type="match status" value="1"/>
</dbReference>
<comment type="catalytic activity">
    <reaction evidence="7">
        <text>N(2)-acetyl-L-ornithine + L-glutamate = N-acetyl-L-glutamate + L-ornithine</text>
        <dbReference type="Rhea" id="RHEA:15349"/>
        <dbReference type="ChEBI" id="CHEBI:29985"/>
        <dbReference type="ChEBI" id="CHEBI:44337"/>
        <dbReference type="ChEBI" id="CHEBI:46911"/>
        <dbReference type="ChEBI" id="CHEBI:57805"/>
        <dbReference type="EC" id="2.3.1.35"/>
    </reaction>
</comment>
<proteinExistence type="inferred from homology"/>
<feature type="chain" id="PRO_5044353778" description="Glutamate N-acetyltransferase beta chain" evidence="7">
    <location>
        <begin position="180"/>
        <end position="394"/>
    </location>
</feature>
<dbReference type="KEGG" id="mzh:Mzhil_0821"/>
<feature type="binding site" evidence="7">
    <location>
        <position position="389"/>
    </location>
    <ligand>
        <name>substrate</name>
    </ligand>
</feature>
<dbReference type="GO" id="GO:0005737">
    <property type="term" value="C:cytoplasm"/>
    <property type="evidence" value="ECO:0007669"/>
    <property type="project" value="UniProtKB-SubCell"/>
</dbReference>
<keyword evidence="6 7" id="KW-0012">Acyltransferase</keyword>
<keyword evidence="3 7" id="KW-0028">Amino-acid biosynthesis</keyword>
<dbReference type="Pfam" id="PF01960">
    <property type="entry name" value="ArgJ"/>
    <property type="match status" value="1"/>
</dbReference>
<comment type="similarity">
    <text evidence="1 7">Belongs to the ArgJ family.</text>
</comment>
<feature type="site" description="Involved in the stabilization of negative charge on the oxyanion by the formation of the oxyanion hole" evidence="7">
    <location>
        <position position="108"/>
    </location>
</feature>
<evidence type="ECO:0000256" key="2">
    <source>
        <dbReference type="ARBA" id="ARBA00022571"/>
    </source>
</evidence>
<evidence type="ECO:0000256" key="3">
    <source>
        <dbReference type="ARBA" id="ARBA00022605"/>
    </source>
</evidence>
<keyword evidence="2 7" id="KW-0055">Arginine biosynthesis</keyword>
<dbReference type="InterPro" id="IPR042195">
    <property type="entry name" value="ArgJ_beta_C"/>
</dbReference>
<dbReference type="CDD" id="cd02152">
    <property type="entry name" value="OAT"/>
    <property type="match status" value="1"/>
</dbReference>
<comment type="pathway">
    <text evidence="7">Amino-acid biosynthesis; L-arginine biosynthesis; L-ornithine and N-acetyl-L-glutamate from L-glutamate and N(2)-acetyl-L-ornithine (cyclic): step 1/1.</text>
</comment>
<dbReference type="OrthoDB" id="52592at2157"/>
<dbReference type="NCBIfam" id="TIGR00120">
    <property type="entry name" value="ArgJ"/>
    <property type="match status" value="1"/>
</dbReference>
<organism evidence="8 9">
    <name type="scientific">Methanosalsum zhilinae (strain DSM 4017 / NBRC 107636 / OCM 62 / WeN5)</name>
    <name type="common">Methanohalophilus zhilinae</name>
    <dbReference type="NCBI Taxonomy" id="679901"/>
    <lineage>
        <taxon>Archaea</taxon>
        <taxon>Methanobacteriati</taxon>
        <taxon>Methanobacteriota</taxon>
        <taxon>Stenosarchaea group</taxon>
        <taxon>Methanomicrobia</taxon>
        <taxon>Methanosarcinales</taxon>
        <taxon>Methanosarcinaceae</taxon>
        <taxon>Methanosalsum</taxon>
    </lineage>
</organism>
<dbReference type="FunFam" id="3.10.20.340:FF:000001">
    <property type="entry name" value="Arginine biosynthesis bifunctional protein ArgJ, chloroplastic"/>
    <property type="match status" value="1"/>
</dbReference>
<comment type="function">
    <text evidence="7">Catalyzes the transfer of the acetyl group from N(2)-acetylornithine to glutamate, forming N-acetylglutamate and L-ornithine.</text>
</comment>
<comment type="subunit">
    <text evidence="7">Heterotetramer of two alpha and two beta chains.</text>
</comment>
<keyword evidence="5 7" id="KW-0068">Autocatalytic cleavage</keyword>
<keyword evidence="9" id="KW-1185">Reference proteome</keyword>
<evidence type="ECO:0000256" key="4">
    <source>
        <dbReference type="ARBA" id="ARBA00022679"/>
    </source>
</evidence>
<evidence type="ECO:0000256" key="7">
    <source>
        <dbReference type="HAMAP-Rule" id="MF_01106"/>
    </source>
</evidence>
<name>F7XKY5_METZD</name>
<dbReference type="Gene3D" id="3.60.70.12">
    <property type="entry name" value="L-amino peptidase D-ALA esterase/amidase"/>
    <property type="match status" value="1"/>
</dbReference>
<feature type="binding site" evidence="7">
    <location>
        <position position="260"/>
    </location>
    <ligand>
        <name>substrate</name>
    </ligand>
</feature>
<dbReference type="SUPFAM" id="SSF56266">
    <property type="entry name" value="DmpA/ArgJ-like"/>
    <property type="match status" value="1"/>
</dbReference>
<dbReference type="InterPro" id="IPR016117">
    <property type="entry name" value="ArgJ-like_dom_sf"/>
</dbReference>
<dbReference type="GeneID" id="10822442"/>
<sequence>MKIIDGGICAVKGVRAAGIKQGKMGIAVIDGEGNAAGVFTKNKIIAAPLVITRNNIYKTQRIGAVIVNSGNANAFTGQQGMADAKEMASILHHYLKYPEENIAVSSTGVIGRKLNIEWIRDHVGEVVRSLDRSAEASRNAAETIMTTDTFHKEIAVEMDCGVRIGGIAKGSGMIEPNMGTMLAFIYTDADIASNTLDICLKKAVDRSFNMVVVDGDTSTNDMALLISTGLSSIEPEIDDFQEGLDFVLTSLAKMIAKDGEGATKLIEAHIQGASSLEDAKLASKAIVRSMLVKSAIFGEDPNWGRVVSAIGYSGCDVAEDKLSLSFSNEAGSIDIVRNGNIIGMEENNLDMLRSIMSQDNIIINADLNIGTGEATAWGCDLSYDYVKINAEYTT</sequence>
<dbReference type="PANTHER" id="PTHR23100:SF0">
    <property type="entry name" value="ARGININE BIOSYNTHESIS BIFUNCTIONAL PROTEIN ARGJ, MITOCHONDRIAL"/>
    <property type="match status" value="1"/>
</dbReference>
<evidence type="ECO:0000313" key="8">
    <source>
        <dbReference type="EMBL" id="AEH60683.1"/>
    </source>
</evidence>
<evidence type="ECO:0000256" key="6">
    <source>
        <dbReference type="ARBA" id="ARBA00023315"/>
    </source>
</evidence>
<dbReference type="Proteomes" id="UP000006622">
    <property type="component" value="Chromosome"/>
</dbReference>
<dbReference type="GO" id="GO:0004042">
    <property type="term" value="F:L-glutamate N-acetyltransferase activity"/>
    <property type="evidence" value="ECO:0007669"/>
    <property type="project" value="TreeGrafter"/>
</dbReference>
<feature type="binding site" evidence="7">
    <location>
        <position position="180"/>
    </location>
    <ligand>
        <name>substrate</name>
    </ligand>
</feature>
<dbReference type="STRING" id="679901.Mzhil_0821"/>
<evidence type="ECO:0000256" key="1">
    <source>
        <dbReference type="ARBA" id="ARBA00006774"/>
    </source>
</evidence>
<dbReference type="UniPathway" id="UPA00068">
    <property type="reaction ID" value="UER00106"/>
</dbReference>
<keyword evidence="4 7" id="KW-0808">Transferase</keyword>